<dbReference type="Gene3D" id="3.40.30.120">
    <property type="match status" value="1"/>
</dbReference>
<dbReference type="PANTHER" id="PTHR43004">
    <property type="entry name" value="TRK SYSTEM POTASSIUM UPTAKE PROTEIN"/>
    <property type="match status" value="1"/>
</dbReference>
<organism evidence="7 8">
    <name type="scientific">Lophiostoma macrostomum CBS 122681</name>
    <dbReference type="NCBI Taxonomy" id="1314788"/>
    <lineage>
        <taxon>Eukaryota</taxon>
        <taxon>Fungi</taxon>
        <taxon>Dikarya</taxon>
        <taxon>Ascomycota</taxon>
        <taxon>Pezizomycotina</taxon>
        <taxon>Dothideomycetes</taxon>
        <taxon>Pleosporomycetidae</taxon>
        <taxon>Pleosporales</taxon>
        <taxon>Lophiostomataceae</taxon>
        <taxon>Lophiostoma</taxon>
    </lineage>
</organism>
<evidence type="ECO:0000256" key="4">
    <source>
        <dbReference type="ARBA" id="ARBA00023002"/>
    </source>
</evidence>
<keyword evidence="5" id="KW-1133">Transmembrane helix</keyword>
<keyword evidence="8" id="KW-1185">Reference proteome</keyword>
<keyword evidence="4" id="KW-0560">Oxidoreductase</keyword>
<dbReference type="Pfam" id="PF01494">
    <property type="entry name" value="FAD_binding_3"/>
    <property type="match status" value="1"/>
</dbReference>
<dbReference type="GO" id="GO:0016709">
    <property type="term" value="F:oxidoreductase activity, acting on paired donors, with incorporation or reduction of molecular oxygen, NAD(P)H as one donor, and incorporation of one atom of oxygen"/>
    <property type="evidence" value="ECO:0007669"/>
    <property type="project" value="UniProtKB-ARBA"/>
</dbReference>
<evidence type="ECO:0000256" key="2">
    <source>
        <dbReference type="ARBA" id="ARBA00022630"/>
    </source>
</evidence>
<dbReference type="OrthoDB" id="2690153at2759"/>
<reference evidence="7" key="1">
    <citation type="journal article" date="2020" name="Stud. Mycol.">
        <title>101 Dothideomycetes genomes: a test case for predicting lifestyles and emergence of pathogens.</title>
        <authorList>
            <person name="Haridas S."/>
            <person name="Albert R."/>
            <person name="Binder M."/>
            <person name="Bloem J."/>
            <person name="Labutti K."/>
            <person name="Salamov A."/>
            <person name="Andreopoulos B."/>
            <person name="Baker S."/>
            <person name="Barry K."/>
            <person name="Bills G."/>
            <person name="Bluhm B."/>
            <person name="Cannon C."/>
            <person name="Castanera R."/>
            <person name="Culley D."/>
            <person name="Daum C."/>
            <person name="Ezra D."/>
            <person name="Gonzalez J."/>
            <person name="Henrissat B."/>
            <person name="Kuo A."/>
            <person name="Liang C."/>
            <person name="Lipzen A."/>
            <person name="Lutzoni F."/>
            <person name="Magnuson J."/>
            <person name="Mondo S."/>
            <person name="Nolan M."/>
            <person name="Ohm R."/>
            <person name="Pangilinan J."/>
            <person name="Park H.-J."/>
            <person name="Ramirez L."/>
            <person name="Alfaro M."/>
            <person name="Sun H."/>
            <person name="Tritt A."/>
            <person name="Yoshinaga Y."/>
            <person name="Zwiers L.-H."/>
            <person name="Turgeon B."/>
            <person name="Goodwin S."/>
            <person name="Spatafora J."/>
            <person name="Crous P."/>
            <person name="Grigoriev I."/>
        </authorList>
    </citation>
    <scope>NUCLEOTIDE SEQUENCE</scope>
    <source>
        <strain evidence="7">CBS 122681</strain>
    </source>
</reference>
<proteinExistence type="predicted"/>
<keyword evidence="3" id="KW-0274">FAD</keyword>
<evidence type="ECO:0000256" key="3">
    <source>
        <dbReference type="ARBA" id="ARBA00022827"/>
    </source>
</evidence>
<dbReference type="GO" id="GO:0071949">
    <property type="term" value="F:FAD binding"/>
    <property type="evidence" value="ECO:0007669"/>
    <property type="project" value="InterPro"/>
</dbReference>
<evidence type="ECO:0000256" key="1">
    <source>
        <dbReference type="ARBA" id="ARBA00001974"/>
    </source>
</evidence>
<dbReference type="SUPFAM" id="SSF51905">
    <property type="entry name" value="FAD/NAD(P)-binding domain"/>
    <property type="match status" value="1"/>
</dbReference>
<protein>
    <recommendedName>
        <fullName evidence="6">FAD-binding domain-containing protein</fullName>
    </recommendedName>
</protein>
<feature type="domain" description="FAD-binding" evidence="6">
    <location>
        <begin position="9"/>
        <end position="355"/>
    </location>
</feature>
<keyword evidence="5" id="KW-0812">Transmembrane</keyword>
<evidence type="ECO:0000313" key="7">
    <source>
        <dbReference type="EMBL" id="KAF2650609.1"/>
    </source>
</evidence>
<dbReference type="InterPro" id="IPR002938">
    <property type="entry name" value="FAD-bd"/>
</dbReference>
<comment type="cofactor">
    <cofactor evidence="1">
        <name>FAD</name>
        <dbReference type="ChEBI" id="CHEBI:57692"/>
    </cofactor>
</comment>
<keyword evidence="2" id="KW-0285">Flavoprotein</keyword>
<dbReference type="InterPro" id="IPR036188">
    <property type="entry name" value="FAD/NAD-bd_sf"/>
</dbReference>
<dbReference type="AlphaFoldDB" id="A0A6A6SSF5"/>
<gene>
    <name evidence="7" type="ORF">K491DRAFT_782480</name>
</gene>
<dbReference type="Proteomes" id="UP000799324">
    <property type="component" value="Unassembled WGS sequence"/>
</dbReference>
<dbReference type="Gene3D" id="3.50.50.60">
    <property type="entry name" value="FAD/NAD(P)-binding domain"/>
    <property type="match status" value="1"/>
</dbReference>
<evidence type="ECO:0000259" key="6">
    <source>
        <dbReference type="Pfam" id="PF01494"/>
    </source>
</evidence>
<evidence type="ECO:0000256" key="5">
    <source>
        <dbReference type="SAM" id="Phobius"/>
    </source>
</evidence>
<keyword evidence="5" id="KW-0472">Membrane</keyword>
<dbReference type="PANTHER" id="PTHR43004:SF19">
    <property type="entry name" value="BINDING MONOOXYGENASE, PUTATIVE (JCVI)-RELATED"/>
    <property type="match status" value="1"/>
</dbReference>
<accession>A0A6A6SSF5</accession>
<dbReference type="InterPro" id="IPR050641">
    <property type="entry name" value="RIFMO-like"/>
</dbReference>
<dbReference type="Gene3D" id="3.30.9.10">
    <property type="entry name" value="D-Amino Acid Oxidase, subunit A, domain 2"/>
    <property type="match status" value="1"/>
</dbReference>
<dbReference type="Pfam" id="PF21274">
    <property type="entry name" value="Rng_hyd_C"/>
    <property type="match status" value="1"/>
</dbReference>
<sequence length="527" mass="58210">MTSQSTTTTSVLIVGGGLSGLTAAVALGIYGIPTILIERRASTLQHPRADGFTPRTVEIYRSLGFSQDEIPEKPADFKLRRVRVESLAGKWFDELAWNPQEDEKDVEVKVYSPYNGCTTPQDLLEPVIQKRAIELGVDIRRGHEFVGLAQEGEEVIATLKDDRGEVYEIQAKYVVAADGSQSRVREALGVTRSGHGHVHSTKSVLFRAPSLVSYTEKGFTQFTIDQPDLKGLLLVYKDGRLVLHLPNDREFTEEGLRSLVYKAVGKPESEIDVKFMGSSRWDVGGFIAERIGIGRVFLIGDSAHSLPPNRGGYGVNTGIADAQNIAWKLTSVLKGNSDPSLLETYEAERLPVAWLRHDQIFARADFKTLETNGSTRKVEVELLEDDAIEFGQIYRSTGILQDTSKDLPDAQLPDAWAGQPGTRAPHVIIEVEGRRISTLNLFGRHWILLTSSDVWAKALKEVCIQQNRSLGVVSIHADGAEFLEKYALRVGGCSLVRPDGYVAWRSATTVDAPKQILREALGKVMFL</sequence>
<feature type="transmembrane region" description="Helical" evidence="5">
    <location>
        <begin position="12"/>
        <end position="32"/>
    </location>
</feature>
<dbReference type="PRINTS" id="PR00420">
    <property type="entry name" value="RNGMNOXGNASE"/>
</dbReference>
<evidence type="ECO:0000313" key="8">
    <source>
        <dbReference type="Proteomes" id="UP000799324"/>
    </source>
</evidence>
<dbReference type="EMBL" id="MU004449">
    <property type="protein sequence ID" value="KAF2650609.1"/>
    <property type="molecule type" value="Genomic_DNA"/>
</dbReference>
<name>A0A6A6SSF5_9PLEO</name>